<dbReference type="RefSeq" id="WP_201428356.1">
    <property type="nucleotide sequence ID" value="NZ_JAEQMG010000145.1"/>
</dbReference>
<name>A0A934WTH3_9FIRM</name>
<comment type="caution">
    <text evidence="1">The sequence shown here is derived from an EMBL/GenBank/DDBJ whole genome shotgun (WGS) entry which is preliminary data.</text>
</comment>
<dbReference type="AlphaFoldDB" id="A0A934WTH3"/>
<evidence type="ECO:0000313" key="2">
    <source>
        <dbReference type="Proteomes" id="UP000633365"/>
    </source>
</evidence>
<organism evidence="1 2">
    <name type="scientific">Ruminococcus difficilis</name>
    <dbReference type="NCBI Taxonomy" id="2763069"/>
    <lineage>
        <taxon>Bacteria</taxon>
        <taxon>Bacillati</taxon>
        <taxon>Bacillota</taxon>
        <taxon>Clostridia</taxon>
        <taxon>Eubacteriales</taxon>
        <taxon>Oscillospiraceae</taxon>
        <taxon>Ruminococcus</taxon>
    </lineage>
</organism>
<gene>
    <name evidence="1" type="ORF">JKK62_13545</name>
</gene>
<dbReference type="EMBL" id="JAEQMG010000145">
    <property type="protein sequence ID" value="MBK6089651.1"/>
    <property type="molecule type" value="Genomic_DNA"/>
</dbReference>
<proteinExistence type="predicted"/>
<sequence length="101" mass="11827">MSLLINGMSIPNDDYKHRHLTLDRSTDDGILRMSFLTFDSEAWKYSCCVYRASEIPTPHGRLIDADSLIEYINKELKGDEYIQRMFRRIVKSRPTVIEAEE</sequence>
<keyword evidence="2" id="KW-1185">Reference proteome</keyword>
<reference evidence="1" key="1">
    <citation type="submission" date="2021-01" db="EMBL/GenBank/DDBJ databases">
        <title>Genome public.</title>
        <authorList>
            <person name="Liu C."/>
            <person name="Sun Q."/>
        </authorList>
    </citation>
    <scope>NUCLEOTIDE SEQUENCE</scope>
    <source>
        <strain evidence="1">M6</strain>
    </source>
</reference>
<dbReference type="Proteomes" id="UP000633365">
    <property type="component" value="Unassembled WGS sequence"/>
</dbReference>
<accession>A0A934WTH3</accession>
<evidence type="ECO:0000313" key="1">
    <source>
        <dbReference type="EMBL" id="MBK6089651.1"/>
    </source>
</evidence>
<protein>
    <submittedName>
        <fullName evidence="1">Uncharacterized protein</fullName>
    </submittedName>
</protein>